<keyword evidence="2" id="KW-0732">Signal</keyword>
<dbReference type="GeneID" id="85349493"/>
<proteinExistence type="predicted"/>
<organism evidence="3 4">
    <name type="scientific">Armillaria tabescens</name>
    <name type="common">Ringless honey mushroom</name>
    <name type="synonym">Agaricus tabescens</name>
    <dbReference type="NCBI Taxonomy" id="1929756"/>
    <lineage>
        <taxon>Eukaryota</taxon>
        <taxon>Fungi</taxon>
        <taxon>Dikarya</taxon>
        <taxon>Basidiomycota</taxon>
        <taxon>Agaricomycotina</taxon>
        <taxon>Agaricomycetes</taxon>
        <taxon>Agaricomycetidae</taxon>
        <taxon>Agaricales</taxon>
        <taxon>Marasmiineae</taxon>
        <taxon>Physalacriaceae</taxon>
        <taxon>Desarmillaria</taxon>
    </lineage>
</organism>
<dbReference type="RefSeq" id="XP_060323766.1">
    <property type="nucleotide sequence ID" value="XM_060465945.1"/>
</dbReference>
<evidence type="ECO:0000313" key="4">
    <source>
        <dbReference type="Proteomes" id="UP001175211"/>
    </source>
</evidence>
<accession>A0AA39MN46</accession>
<keyword evidence="1" id="KW-1133">Transmembrane helix</keyword>
<dbReference type="EMBL" id="JAUEPS010000073">
    <property type="protein sequence ID" value="KAK0440911.1"/>
    <property type="molecule type" value="Genomic_DNA"/>
</dbReference>
<dbReference type="AlphaFoldDB" id="A0AA39MN46"/>
<feature type="signal peptide" evidence="2">
    <location>
        <begin position="1"/>
        <end position="17"/>
    </location>
</feature>
<sequence length="196" mass="21108">MVYCSGLWLSTFLYIFSVSFYKASMPTTDIIGTWEALSVLADILAYDVPHYTADLNGTLVLPVDTLVQGVVTSTIERIVIEPVVVVVESVESIDQGVITEAVEPIFIVKSSATVMIPEVSLAPASTVDSLPNQATVRARPTRSAPIVTQALSNLKIVMAFVQLAIIVMFAAVVVVLRRPFMSSKLPSIPILAPNCI</sequence>
<keyword evidence="1" id="KW-0812">Transmembrane</keyword>
<evidence type="ECO:0000256" key="2">
    <source>
        <dbReference type="SAM" id="SignalP"/>
    </source>
</evidence>
<evidence type="ECO:0000313" key="3">
    <source>
        <dbReference type="EMBL" id="KAK0440911.1"/>
    </source>
</evidence>
<evidence type="ECO:0000256" key="1">
    <source>
        <dbReference type="SAM" id="Phobius"/>
    </source>
</evidence>
<comment type="caution">
    <text evidence="3">The sequence shown here is derived from an EMBL/GenBank/DDBJ whole genome shotgun (WGS) entry which is preliminary data.</text>
</comment>
<protein>
    <submittedName>
        <fullName evidence="3">Uncharacterized protein</fullName>
    </submittedName>
</protein>
<dbReference type="Proteomes" id="UP001175211">
    <property type="component" value="Unassembled WGS sequence"/>
</dbReference>
<reference evidence="3" key="1">
    <citation type="submission" date="2023-06" db="EMBL/GenBank/DDBJ databases">
        <authorList>
            <consortium name="Lawrence Berkeley National Laboratory"/>
            <person name="Ahrendt S."/>
            <person name="Sahu N."/>
            <person name="Indic B."/>
            <person name="Wong-Bajracharya J."/>
            <person name="Merenyi Z."/>
            <person name="Ke H.-M."/>
            <person name="Monk M."/>
            <person name="Kocsube S."/>
            <person name="Drula E."/>
            <person name="Lipzen A."/>
            <person name="Balint B."/>
            <person name="Henrissat B."/>
            <person name="Andreopoulos B."/>
            <person name="Martin F.M."/>
            <person name="Harder C.B."/>
            <person name="Rigling D."/>
            <person name="Ford K.L."/>
            <person name="Foster G.D."/>
            <person name="Pangilinan J."/>
            <person name="Papanicolaou A."/>
            <person name="Barry K."/>
            <person name="LaButti K."/>
            <person name="Viragh M."/>
            <person name="Koriabine M."/>
            <person name="Yan M."/>
            <person name="Riley R."/>
            <person name="Champramary S."/>
            <person name="Plett K.L."/>
            <person name="Tsai I.J."/>
            <person name="Slot J."/>
            <person name="Sipos G."/>
            <person name="Plett J."/>
            <person name="Nagy L.G."/>
            <person name="Grigoriev I.V."/>
        </authorList>
    </citation>
    <scope>NUCLEOTIDE SEQUENCE</scope>
    <source>
        <strain evidence="3">CCBAS 213</strain>
    </source>
</reference>
<feature type="transmembrane region" description="Helical" evidence="1">
    <location>
        <begin position="156"/>
        <end position="176"/>
    </location>
</feature>
<feature type="chain" id="PRO_5041255463" evidence="2">
    <location>
        <begin position="18"/>
        <end position="196"/>
    </location>
</feature>
<gene>
    <name evidence="3" type="ORF">EV420DRAFT_1125964</name>
</gene>
<keyword evidence="1" id="KW-0472">Membrane</keyword>
<name>A0AA39MN46_ARMTA</name>
<keyword evidence="4" id="KW-1185">Reference proteome</keyword>